<evidence type="ECO:0000256" key="1">
    <source>
        <dbReference type="ARBA" id="ARBA00023015"/>
    </source>
</evidence>
<proteinExistence type="predicted"/>
<dbReference type="InterPro" id="IPR016032">
    <property type="entry name" value="Sig_transdc_resp-reg_C-effctor"/>
</dbReference>
<dbReference type="Pfam" id="PF00196">
    <property type="entry name" value="GerE"/>
    <property type="match status" value="1"/>
</dbReference>
<reference evidence="5" key="1">
    <citation type="submission" date="2022-07" db="EMBL/GenBank/DDBJ databases">
        <title>Mycobacterium kiyosense sp. nov., scotochromogenic slow-glowing species isolated from respiratory specimens.</title>
        <authorList>
            <person name="Fukano H."/>
            <person name="Kazumi Y."/>
            <person name="Sakagami N."/>
            <person name="Ato M."/>
            <person name="Mitarai S."/>
            <person name="Hoshino Y."/>
        </authorList>
    </citation>
    <scope>NUCLEOTIDE SEQUENCE</scope>
    <source>
        <strain evidence="5">SRL2020-028</strain>
    </source>
</reference>
<dbReference type="Gene3D" id="3.30.450.40">
    <property type="match status" value="1"/>
</dbReference>
<gene>
    <name evidence="5" type="ORF">SRL2020028_46730</name>
</gene>
<keyword evidence="3" id="KW-0804">Transcription</keyword>
<dbReference type="PRINTS" id="PR00038">
    <property type="entry name" value="HTHLUXR"/>
</dbReference>
<dbReference type="InterPro" id="IPR029016">
    <property type="entry name" value="GAF-like_dom_sf"/>
</dbReference>
<dbReference type="PANTHER" id="PTHR44688:SF16">
    <property type="entry name" value="DNA-BINDING TRANSCRIPTIONAL ACTIVATOR DEVR_DOSR"/>
    <property type="match status" value="1"/>
</dbReference>
<dbReference type="Gene3D" id="1.10.10.10">
    <property type="entry name" value="Winged helix-like DNA-binding domain superfamily/Winged helix DNA-binding domain"/>
    <property type="match status" value="1"/>
</dbReference>
<organism evidence="5 6">
    <name type="scientific">Mycobacterium kiyosense</name>
    <dbReference type="NCBI Taxonomy" id="2871094"/>
    <lineage>
        <taxon>Bacteria</taxon>
        <taxon>Bacillati</taxon>
        <taxon>Actinomycetota</taxon>
        <taxon>Actinomycetes</taxon>
        <taxon>Mycobacteriales</taxon>
        <taxon>Mycobacteriaceae</taxon>
        <taxon>Mycobacterium</taxon>
    </lineage>
</organism>
<keyword evidence="2" id="KW-0238">DNA-binding</keyword>
<dbReference type="AlphaFoldDB" id="A0AA37Q2N6"/>
<dbReference type="SUPFAM" id="SSF46894">
    <property type="entry name" value="C-terminal effector domain of the bipartite response regulators"/>
    <property type="match status" value="1"/>
</dbReference>
<name>A0AA37Q2N6_9MYCO</name>
<dbReference type="PROSITE" id="PS50043">
    <property type="entry name" value="HTH_LUXR_2"/>
    <property type="match status" value="1"/>
</dbReference>
<protein>
    <recommendedName>
        <fullName evidence="4">HTH luxR-type domain-containing protein</fullName>
    </recommendedName>
</protein>
<evidence type="ECO:0000256" key="2">
    <source>
        <dbReference type="ARBA" id="ARBA00023125"/>
    </source>
</evidence>
<evidence type="ECO:0000259" key="4">
    <source>
        <dbReference type="PROSITE" id="PS50043"/>
    </source>
</evidence>
<dbReference type="GO" id="GO:0003677">
    <property type="term" value="F:DNA binding"/>
    <property type="evidence" value="ECO:0007669"/>
    <property type="project" value="UniProtKB-KW"/>
</dbReference>
<evidence type="ECO:0000313" key="5">
    <source>
        <dbReference type="EMBL" id="GLB85417.1"/>
    </source>
</evidence>
<evidence type="ECO:0000256" key="3">
    <source>
        <dbReference type="ARBA" id="ARBA00023163"/>
    </source>
</evidence>
<dbReference type="InterPro" id="IPR036388">
    <property type="entry name" value="WH-like_DNA-bd_sf"/>
</dbReference>
<evidence type="ECO:0000313" key="6">
    <source>
        <dbReference type="Proteomes" id="UP001165663"/>
    </source>
</evidence>
<dbReference type="PROSITE" id="PS00622">
    <property type="entry name" value="HTH_LUXR_1"/>
    <property type="match status" value="1"/>
</dbReference>
<dbReference type="GO" id="GO:0006355">
    <property type="term" value="P:regulation of DNA-templated transcription"/>
    <property type="evidence" value="ECO:0007669"/>
    <property type="project" value="InterPro"/>
</dbReference>
<accession>A0AA37Q2N6</accession>
<dbReference type="SMART" id="SM00421">
    <property type="entry name" value="HTH_LUXR"/>
    <property type="match status" value="1"/>
</dbReference>
<dbReference type="EMBL" id="BRXE01000084">
    <property type="protein sequence ID" value="GLB85417.1"/>
    <property type="molecule type" value="Genomic_DNA"/>
</dbReference>
<keyword evidence="1" id="KW-0805">Transcription regulation</keyword>
<dbReference type="Proteomes" id="UP001165663">
    <property type="component" value="Unassembled WGS sequence"/>
</dbReference>
<dbReference type="CDD" id="cd06170">
    <property type="entry name" value="LuxR_C_like"/>
    <property type="match status" value="1"/>
</dbReference>
<comment type="caution">
    <text evidence="5">The sequence shown here is derived from an EMBL/GenBank/DDBJ whole genome shotgun (WGS) entry which is preliminary data.</text>
</comment>
<dbReference type="InterPro" id="IPR000792">
    <property type="entry name" value="Tscrpt_reg_LuxR_C"/>
</dbReference>
<feature type="domain" description="HTH luxR-type" evidence="4">
    <location>
        <begin position="245"/>
        <end position="310"/>
    </location>
</feature>
<sequence length="314" mass="34514">MHEGVPDLTAAKRAATAEAPVANAFVECRARLRAALGRLAAAGSSDTIRASAPRELAEACGFTRAMMSAVRGSRWAPLQLYTRDELYPESATFRAYIDGDAEIPLANMLAETDMVRRRTAVLVDESLIGTRAFKPIVELSESPAYVAAPILVEGRTIGFMHADRVGQERLVDGDDRRYVQAFCGELAVVYQRAVWGERIAERARRARIELERAKAALKQIDSAGAELSSAFDRSPSVAPDADDGIRKDYAFLTPREWEVLDHVADGATNRIIAQRLSVSEDTVKTHMRSVLRKLRVTTRGAAVARYLEIGKSLR</sequence>
<dbReference type="SUPFAM" id="SSF55781">
    <property type="entry name" value="GAF domain-like"/>
    <property type="match status" value="1"/>
</dbReference>
<dbReference type="PANTHER" id="PTHR44688">
    <property type="entry name" value="DNA-BINDING TRANSCRIPTIONAL ACTIVATOR DEVR_DOSR"/>
    <property type="match status" value="1"/>
</dbReference>